<keyword evidence="1" id="KW-0472">Membrane</keyword>
<feature type="domain" description="Acyltransferase 3" evidence="2">
    <location>
        <begin position="22"/>
        <end position="342"/>
    </location>
</feature>
<dbReference type="Proteomes" id="UP001168528">
    <property type="component" value="Unassembled WGS sequence"/>
</dbReference>
<reference evidence="3" key="1">
    <citation type="submission" date="2023-07" db="EMBL/GenBank/DDBJ databases">
        <title>The genome sequence of Rhodocytophaga aerolata KACC 12507.</title>
        <authorList>
            <person name="Zhang X."/>
        </authorList>
    </citation>
    <scope>NUCLEOTIDE SEQUENCE</scope>
    <source>
        <strain evidence="3">KACC 12507</strain>
    </source>
</reference>
<dbReference type="Pfam" id="PF01757">
    <property type="entry name" value="Acyl_transf_3"/>
    <property type="match status" value="1"/>
</dbReference>
<proteinExistence type="predicted"/>
<evidence type="ECO:0000313" key="4">
    <source>
        <dbReference type="Proteomes" id="UP001168528"/>
    </source>
</evidence>
<keyword evidence="3" id="KW-0012">Acyltransferase</keyword>
<organism evidence="3 4">
    <name type="scientific">Rhodocytophaga aerolata</name>
    <dbReference type="NCBI Taxonomy" id="455078"/>
    <lineage>
        <taxon>Bacteria</taxon>
        <taxon>Pseudomonadati</taxon>
        <taxon>Bacteroidota</taxon>
        <taxon>Cytophagia</taxon>
        <taxon>Cytophagales</taxon>
        <taxon>Rhodocytophagaceae</taxon>
        <taxon>Rhodocytophaga</taxon>
    </lineage>
</organism>
<feature type="transmembrane region" description="Helical" evidence="1">
    <location>
        <begin position="225"/>
        <end position="242"/>
    </location>
</feature>
<gene>
    <name evidence="3" type="ORF">Q0590_24600</name>
</gene>
<evidence type="ECO:0000313" key="3">
    <source>
        <dbReference type="EMBL" id="MDO1449479.1"/>
    </source>
</evidence>
<feature type="transmembrane region" description="Helical" evidence="1">
    <location>
        <begin position="89"/>
        <end position="109"/>
    </location>
</feature>
<feature type="transmembrane region" description="Helical" evidence="1">
    <location>
        <begin position="167"/>
        <end position="189"/>
    </location>
</feature>
<name>A0ABT8RBV2_9BACT</name>
<keyword evidence="4" id="KW-1185">Reference proteome</keyword>
<keyword evidence="1" id="KW-0812">Transmembrane</keyword>
<keyword evidence="1" id="KW-1133">Transmembrane helix</keyword>
<feature type="transmembrane region" description="Helical" evidence="1">
    <location>
        <begin position="262"/>
        <end position="279"/>
    </location>
</feature>
<sequence length="369" mass="42740">MASVLTQPHLKTKNTSTQQRDSSLDLMRFIGLLIIMLAHSQPPAWLFQLRNFGTPLLIVASALTVSKIYKTRQLPIKEFYQKRLIKLTVPSWIFLTLYFSLIYAAFFLFGNAADYPYSLRTVLKSYMYGGGGIDYLWILRVYIFIALFTPFALRLKSSNTPSTLSAYFLFLFFGYLFYELLISLTHLVLPVPLSKSMDANIFTLLAYALLFLYGLRLDEIKKNKILLIAGLSIIPFVGMVIYNFATFDMFYQTQVDKYPPRMYYLSYAFCCLHIVYFLCDKVLVKIIPVRIITWLSANSLWVYLWHIMGIFIADLLLGSTNKELLPSLTKACFILWFGIMLTLLQNYLVNRYLKSSQYLVIRRLATVLS</sequence>
<evidence type="ECO:0000259" key="2">
    <source>
        <dbReference type="Pfam" id="PF01757"/>
    </source>
</evidence>
<feature type="transmembrane region" description="Helical" evidence="1">
    <location>
        <begin position="333"/>
        <end position="353"/>
    </location>
</feature>
<dbReference type="EMBL" id="JAUKPO010000019">
    <property type="protein sequence ID" value="MDO1449479.1"/>
    <property type="molecule type" value="Genomic_DNA"/>
</dbReference>
<feature type="transmembrane region" description="Helical" evidence="1">
    <location>
        <begin position="201"/>
        <end position="218"/>
    </location>
</feature>
<evidence type="ECO:0000256" key="1">
    <source>
        <dbReference type="SAM" id="Phobius"/>
    </source>
</evidence>
<protein>
    <submittedName>
        <fullName evidence="3">Acyltransferase family protein</fullName>
    </submittedName>
</protein>
<comment type="caution">
    <text evidence="3">The sequence shown here is derived from an EMBL/GenBank/DDBJ whole genome shotgun (WGS) entry which is preliminary data.</text>
</comment>
<dbReference type="GO" id="GO:0016746">
    <property type="term" value="F:acyltransferase activity"/>
    <property type="evidence" value="ECO:0007669"/>
    <property type="project" value="UniProtKB-KW"/>
</dbReference>
<dbReference type="InterPro" id="IPR002656">
    <property type="entry name" value="Acyl_transf_3_dom"/>
</dbReference>
<dbReference type="RefSeq" id="WP_302040282.1">
    <property type="nucleotide sequence ID" value="NZ_JAUKPO010000019.1"/>
</dbReference>
<keyword evidence="3" id="KW-0808">Transferase</keyword>
<feature type="transmembrane region" description="Helical" evidence="1">
    <location>
        <begin position="135"/>
        <end position="155"/>
    </location>
</feature>
<accession>A0ABT8RBV2</accession>
<feature type="transmembrane region" description="Helical" evidence="1">
    <location>
        <begin position="291"/>
        <end position="313"/>
    </location>
</feature>
<feature type="transmembrane region" description="Helical" evidence="1">
    <location>
        <begin position="52"/>
        <end position="69"/>
    </location>
</feature>